<name>S2DGJ6_INDAL</name>
<protein>
    <submittedName>
        <fullName evidence="2">Uncharacterized protein</fullName>
    </submittedName>
</protein>
<dbReference type="EMBL" id="ALWO02000025">
    <property type="protein sequence ID" value="EOZ98039.1"/>
    <property type="molecule type" value="Genomic_DNA"/>
</dbReference>
<accession>S2DGJ6</accession>
<dbReference type="STRING" id="1189612.A33Q_1546"/>
<feature type="coiled-coil region" evidence="1">
    <location>
        <begin position="15"/>
        <end position="49"/>
    </location>
</feature>
<sequence length="60" mass="6566">MFAVAGMLFTAACGNKESNEETEEIEVIIEETEEAIEESAEEVEGAIEDTVEVIEEEVEA</sequence>
<keyword evidence="3" id="KW-1185">Reference proteome</keyword>
<dbReference type="Proteomes" id="UP000006073">
    <property type="component" value="Unassembled WGS sequence"/>
</dbReference>
<keyword evidence="1" id="KW-0175">Coiled coil</keyword>
<dbReference type="AlphaFoldDB" id="S2DGJ6"/>
<proteinExistence type="predicted"/>
<evidence type="ECO:0000313" key="3">
    <source>
        <dbReference type="Proteomes" id="UP000006073"/>
    </source>
</evidence>
<comment type="caution">
    <text evidence="2">The sequence shown here is derived from an EMBL/GenBank/DDBJ whole genome shotgun (WGS) entry which is preliminary data.</text>
</comment>
<reference evidence="2 3" key="1">
    <citation type="journal article" date="2013" name="Genome Announc.">
        <title>Draft Genome Sequence of Indibacter alkaliphilus Strain LW1T, Isolated from Lonar Lake, a Haloalkaline Lake in the Buldana District of Maharashtra, India.</title>
        <authorList>
            <person name="Singh A."/>
            <person name="Kumar Jangir P."/>
            <person name="Sharma R."/>
            <person name="Singh A."/>
            <person name="Kumar Pinnaka A."/>
            <person name="Shivaji S."/>
        </authorList>
    </citation>
    <scope>NUCLEOTIDE SEQUENCE [LARGE SCALE GENOMIC DNA]</scope>
    <source>
        <strain evidence="3">CCUG 57479 / KCTC 22604 / LW1</strain>
    </source>
</reference>
<gene>
    <name evidence="2" type="ORF">A33Q_1546</name>
</gene>
<evidence type="ECO:0000313" key="2">
    <source>
        <dbReference type="EMBL" id="EOZ98039.1"/>
    </source>
</evidence>
<organism evidence="2 3">
    <name type="scientific">Indibacter alkaliphilus (strain CCUG 57479 / KCTC 22604 / LW1)</name>
    <dbReference type="NCBI Taxonomy" id="1189612"/>
    <lineage>
        <taxon>Bacteria</taxon>
        <taxon>Pseudomonadati</taxon>
        <taxon>Bacteroidota</taxon>
        <taxon>Cytophagia</taxon>
        <taxon>Cytophagales</taxon>
        <taxon>Cyclobacteriaceae</taxon>
    </lineage>
</organism>
<evidence type="ECO:0000256" key="1">
    <source>
        <dbReference type="SAM" id="Coils"/>
    </source>
</evidence>